<dbReference type="InterPro" id="IPR032675">
    <property type="entry name" value="LRR_dom_sf"/>
</dbReference>
<dbReference type="GO" id="GO:0009791">
    <property type="term" value="P:post-embryonic development"/>
    <property type="evidence" value="ECO:0007669"/>
    <property type="project" value="UniProtKB-ARBA"/>
</dbReference>
<dbReference type="InterPro" id="IPR011009">
    <property type="entry name" value="Kinase-like_dom_sf"/>
</dbReference>
<evidence type="ECO:0000313" key="14">
    <source>
        <dbReference type="Proteomes" id="UP001179952"/>
    </source>
</evidence>
<dbReference type="InterPro" id="IPR003591">
    <property type="entry name" value="Leu-rich_rpt_typical-subtyp"/>
</dbReference>
<gene>
    <name evidence="13" type="ORF">QJS04_geneDACA015670</name>
</gene>
<evidence type="ECO:0000256" key="7">
    <source>
        <dbReference type="ARBA" id="ARBA00023136"/>
    </source>
</evidence>
<dbReference type="SUPFAM" id="SSF52058">
    <property type="entry name" value="L domain-like"/>
    <property type="match status" value="2"/>
</dbReference>
<dbReference type="FunFam" id="3.80.10.10:FF:000275">
    <property type="entry name" value="Leucine-rich repeat receptor-like protein kinase"/>
    <property type="match status" value="1"/>
</dbReference>
<keyword evidence="14" id="KW-1185">Reference proteome</keyword>
<dbReference type="Pfam" id="PF00069">
    <property type="entry name" value="Pkinase"/>
    <property type="match status" value="1"/>
</dbReference>
<dbReference type="PROSITE" id="PS50011">
    <property type="entry name" value="PROTEIN_KINASE_DOM"/>
    <property type="match status" value="1"/>
</dbReference>
<dbReference type="GO" id="GO:0016020">
    <property type="term" value="C:membrane"/>
    <property type="evidence" value="ECO:0007669"/>
    <property type="project" value="UniProtKB-SubCell"/>
</dbReference>
<dbReference type="Gene3D" id="1.10.510.10">
    <property type="entry name" value="Transferase(Phosphotransferase) domain 1"/>
    <property type="match status" value="1"/>
</dbReference>
<accession>A0AAV9AMN4</accession>
<sequence length="829" mass="90083">MSKTPSKTVLPPLLILLLFQFSYANEAETEALLSLKASITDPLGFLSNWVPSSSTHCDWHGIECDDSSRTSKIDLSNGNLCGYIPIEVFSPSFPSLRHLNLSNNNFSGPIPAGSVGGLRILDLSNNALSGEIPNHIGSFKNLRSLDLGGNLFRGSIPIELTSLESLEELTLASNRLTGPIPTSIGGLKSLKWVYLGYNALSGGIPSEIGNLTSLTHLDLVYNSLSGGIPPSVANLEALNHVFLFGNRLSGRIPPGVFRRLRNLVSLDLSDNQLSGPIPNNLTGLGNLEILHLFGNRLVGAVPESVASLPRLRVLQLWSNSISGRIPSRLGQRGRLELIDLSTNNLTGAIPESLCDSGVLSKLILFSNSLNGPIPRQLGQCASLRRVRLEQNRLSGELPPGLTELRRVYYLDVSDNRLSGRIDGLQWLMRALRTLNFARNWFSGGLPESFGGKNLEALDGSGNSLSGTIPGRFGLLSHLVRLNLSQNSLSGPVPEQLGRLKSLDLSQNAGLCRRSGNTGGLPPCPGFKSRRILVSAIVAVVSLSVLVVLLFVGWRRRRRSPMIEYKAGDWELRVFDRRAMEAIDVDAMVRAGSGGLSFFVRELSEFDESKALELARFHHRNAVDLIGVCSSHEKASYALYAFIEGRSLRSALNGGGFRDWAKRRCVAMGMAQVLERLHQRRNGFYGCVSSENVYLDGQGEPRLRVDLPGAVKYGGKGGGGDGGYLPPEIKDNKGYTEKSDVYAFGVLLVELVTGRHSDDVENHHPHHNRQPGDRIDPTLKGCESCDEVSEVLDLAGRCTAVDPSDRPSMGQVVKALKGIEKRGMKMLLSV</sequence>
<dbReference type="Pfam" id="PF23598">
    <property type="entry name" value="LRR_14"/>
    <property type="match status" value="1"/>
</dbReference>
<evidence type="ECO:0000256" key="5">
    <source>
        <dbReference type="ARBA" id="ARBA00022737"/>
    </source>
</evidence>
<organism evidence="13 14">
    <name type="scientific">Acorus gramineus</name>
    <name type="common">Dwarf sweet flag</name>
    <dbReference type="NCBI Taxonomy" id="55184"/>
    <lineage>
        <taxon>Eukaryota</taxon>
        <taxon>Viridiplantae</taxon>
        <taxon>Streptophyta</taxon>
        <taxon>Embryophyta</taxon>
        <taxon>Tracheophyta</taxon>
        <taxon>Spermatophyta</taxon>
        <taxon>Magnoliopsida</taxon>
        <taxon>Liliopsida</taxon>
        <taxon>Acoraceae</taxon>
        <taxon>Acorus</taxon>
    </lineage>
</organism>
<keyword evidence="4 11" id="KW-0732">Signal</keyword>
<dbReference type="SMART" id="SM00369">
    <property type="entry name" value="LRR_TYP"/>
    <property type="match status" value="9"/>
</dbReference>
<keyword evidence="3 10" id="KW-0812">Transmembrane</keyword>
<proteinExistence type="predicted"/>
<reference evidence="13" key="2">
    <citation type="submission" date="2023-06" db="EMBL/GenBank/DDBJ databases">
        <authorList>
            <person name="Ma L."/>
            <person name="Liu K.-W."/>
            <person name="Li Z."/>
            <person name="Hsiao Y.-Y."/>
            <person name="Qi Y."/>
            <person name="Fu T."/>
            <person name="Tang G."/>
            <person name="Zhang D."/>
            <person name="Sun W.-H."/>
            <person name="Liu D.-K."/>
            <person name="Li Y."/>
            <person name="Chen G.-Z."/>
            <person name="Liu X.-D."/>
            <person name="Liao X.-Y."/>
            <person name="Jiang Y.-T."/>
            <person name="Yu X."/>
            <person name="Hao Y."/>
            <person name="Huang J."/>
            <person name="Zhao X.-W."/>
            <person name="Ke S."/>
            <person name="Chen Y.-Y."/>
            <person name="Wu W.-L."/>
            <person name="Hsu J.-L."/>
            <person name="Lin Y.-F."/>
            <person name="Huang M.-D."/>
            <person name="Li C.-Y."/>
            <person name="Huang L."/>
            <person name="Wang Z.-W."/>
            <person name="Zhao X."/>
            <person name="Zhong W.-Y."/>
            <person name="Peng D.-H."/>
            <person name="Ahmad S."/>
            <person name="Lan S."/>
            <person name="Zhang J.-S."/>
            <person name="Tsai W.-C."/>
            <person name="Van De Peer Y."/>
            <person name="Liu Z.-J."/>
        </authorList>
    </citation>
    <scope>NUCLEOTIDE SEQUENCE</scope>
    <source>
        <strain evidence="13">SCP</strain>
        <tissue evidence="13">Leaves</tissue>
    </source>
</reference>
<dbReference type="PRINTS" id="PR00019">
    <property type="entry name" value="LEURICHRPT"/>
</dbReference>
<comment type="caution">
    <text evidence="13">The sequence shown here is derived from an EMBL/GenBank/DDBJ whole genome shotgun (WGS) entry which is preliminary data.</text>
</comment>
<dbReference type="AlphaFoldDB" id="A0AAV9AMN4"/>
<dbReference type="InterPro" id="IPR055414">
    <property type="entry name" value="LRR_R13L4/SHOC2-like"/>
</dbReference>
<evidence type="ECO:0000256" key="1">
    <source>
        <dbReference type="ARBA" id="ARBA00004167"/>
    </source>
</evidence>
<evidence type="ECO:0000259" key="12">
    <source>
        <dbReference type="PROSITE" id="PS50011"/>
    </source>
</evidence>
<evidence type="ECO:0000256" key="9">
    <source>
        <dbReference type="SAM" id="MobiDB-lite"/>
    </source>
</evidence>
<dbReference type="Pfam" id="PF00560">
    <property type="entry name" value="LRR_1"/>
    <property type="match status" value="3"/>
</dbReference>
<evidence type="ECO:0000256" key="8">
    <source>
        <dbReference type="ARBA" id="ARBA00023180"/>
    </source>
</evidence>
<dbReference type="Proteomes" id="UP001179952">
    <property type="component" value="Unassembled WGS sequence"/>
</dbReference>
<dbReference type="FunFam" id="3.80.10.10:FF:000041">
    <property type="entry name" value="LRR receptor-like serine/threonine-protein kinase ERECTA"/>
    <property type="match status" value="1"/>
</dbReference>
<feature type="domain" description="Protein kinase" evidence="12">
    <location>
        <begin position="526"/>
        <end position="826"/>
    </location>
</feature>
<keyword evidence="8" id="KW-0325">Glycoprotein</keyword>
<dbReference type="GO" id="GO:0005524">
    <property type="term" value="F:ATP binding"/>
    <property type="evidence" value="ECO:0007669"/>
    <property type="project" value="InterPro"/>
</dbReference>
<dbReference type="SMART" id="SM00365">
    <property type="entry name" value="LRR_SD22"/>
    <property type="match status" value="3"/>
</dbReference>
<evidence type="ECO:0000256" key="11">
    <source>
        <dbReference type="SAM" id="SignalP"/>
    </source>
</evidence>
<keyword evidence="13" id="KW-0808">Transferase</keyword>
<dbReference type="PANTHER" id="PTHR48007:SF76">
    <property type="entry name" value="OS03G0145102 PROTEIN"/>
    <property type="match status" value="1"/>
</dbReference>
<feature type="transmembrane region" description="Helical" evidence="10">
    <location>
        <begin position="531"/>
        <end position="553"/>
    </location>
</feature>
<dbReference type="Pfam" id="PF08263">
    <property type="entry name" value="LRRNT_2"/>
    <property type="match status" value="1"/>
</dbReference>
<evidence type="ECO:0000256" key="6">
    <source>
        <dbReference type="ARBA" id="ARBA00022989"/>
    </source>
</evidence>
<dbReference type="InterPro" id="IPR046959">
    <property type="entry name" value="PRK1-6/SRF4-like"/>
</dbReference>
<dbReference type="FunFam" id="3.80.10.10:FF:000233">
    <property type="entry name" value="Leucine-rich repeat receptor-like protein kinase TDR"/>
    <property type="match status" value="1"/>
</dbReference>
<dbReference type="PANTHER" id="PTHR48007">
    <property type="entry name" value="LEUCINE-RICH REPEAT RECEPTOR-LIKE PROTEIN KINASE PXC1"/>
    <property type="match status" value="1"/>
</dbReference>
<keyword evidence="5" id="KW-0677">Repeat</keyword>
<dbReference type="EMBL" id="JAUJYN010000008">
    <property type="protein sequence ID" value="KAK1265589.1"/>
    <property type="molecule type" value="Genomic_DNA"/>
</dbReference>
<dbReference type="Gene3D" id="3.80.10.10">
    <property type="entry name" value="Ribonuclease Inhibitor"/>
    <property type="match status" value="3"/>
</dbReference>
<dbReference type="SUPFAM" id="SSF56112">
    <property type="entry name" value="Protein kinase-like (PK-like)"/>
    <property type="match status" value="1"/>
</dbReference>
<protein>
    <submittedName>
        <fullName evidence="13">Inactive leucine-rich repeat receptor-like protein kinase</fullName>
    </submittedName>
</protein>
<evidence type="ECO:0000256" key="3">
    <source>
        <dbReference type="ARBA" id="ARBA00022692"/>
    </source>
</evidence>
<evidence type="ECO:0000256" key="4">
    <source>
        <dbReference type="ARBA" id="ARBA00022729"/>
    </source>
</evidence>
<evidence type="ECO:0000256" key="10">
    <source>
        <dbReference type="SAM" id="Phobius"/>
    </source>
</evidence>
<feature type="chain" id="PRO_5043462819" evidence="11">
    <location>
        <begin position="25"/>
        <end position="829"/>
    </location>
</feature>
<keyword evidence="13" id="KW-0418">Kinase</keyword>
<keyword evidence="6 10" id="KW-1133">Transmembrane helix</keyword>
<evidence type="ECO:0000256" key="2">
    <source>
        <dbReference type="ARBA" id="ARBA00022614"/>
    </source>
</evidence>
<name>A0AAV9AMN4_ACOGR</name>
<dbReference type="InterPro" id="IPR001611">
    <property type="entry name" value="Leu-rich_rpt"/>
</dbReference>
<feature type="region of interest" description="Disordered" evidence="9">
    <location>
        <begin position="757"/>
        <end position="776"/>
    </location>
</feature>
<dbReference type="GO" id="GO:0004672">
    <property type="term" value="F:protein kinase activity"/>
    <property type="evidence" value="ECO:0007669"/>
    <property type="project" value="InterPro"/>
</dbReference>
<dbReference type="InterPro" id="IPR013210">
    <property type="entry name" value="LRR_N_plant-typ"/>
</dbReference>
<reference evidence="13" key="1">
    <citation type="journal article" date="2023" name="Nat. Commun.">
        <title>Diploid and tetraploid genomes of Acorus and the evolution of monocots.</title>
        <authorList>
            <person name="Ma L."/>
            <person name="Liu K.W."/>
            <person name="Li Z."/>
            <person name="Hsiao Y.Y."/>
            <person name="Qi Y."/>
            <person name="Fu T."/>
            <person name="Tang G.D."/>
            <person name="Zhang D."/>
            <person name="Sun W.H."/>
            <person name="Liu D.K."/>
            <person name="Li Y."/>
            <person name="Chen G.Z."/>
            <person name="Liu X.D."/>
            <person name="Liao X.Y."/>
            <person name="Jiang Y.T."/>
            <person name="Yu X."/>
            <person name="Hao Y."/>
            <person name="Huang J."/>
            <person name="Zhao X.W."/>
            <person name="Ke S."/>
            <person name="Chen Y.Y."/>
            <person name="Wu W.L."/>
            <person name="Hsu J.L."/>
            <person name="Lin Y.F."/>
            <person name="Huang M.D."/>
            <person name="Li C.Y."/>
            <person name="Huang L."/>
            <person name="Wang Z.W."/>
            <person name="Zhao X."/>
            <person name="Zhong W.Y."/>
            <person name="Peng D.H."/>
            <person name="Ahmad S."/>
            <person name="Lan S."/>
            <person name="Zhang J.S."/>
            <person name="Tsai W.C."/>
            <person name="Van de Peer Y."/>
            <person name="Liu Z.J."/>
        </authorList>
    </citation>
    <scope>NUCLEOTIDE SEQUENCE</scope>
    <source>
        <strain evidence="13">SCP</strain>
    </source>
</reference>
<feature type="signal peptide" evidence="11">
    <location>
        <begin position="1"/>
        <end position="24"/>
    </location>
</feature>
<keyword evidence="2" id="KW-0433">Leucine-rich repeat</keyword>
<evidence type="ECO:0000313" key="13">
    <source>
        <dbReference type="EMBL" id="KAK1265589.1"/>
    </source>
</evidence>
<keyword evidence="7 10" id="KW-0472">Membrane</keyword>
<dbReference type="Pfam" id="PF13855">
    <property type="entry name" value="LRR_8"/>
    <property type="match status" value="1"/>
</dbReference>
<keyword evidence="13" id="KW-0675">Receptor</keyword>
<dbReference type="InterPro" id="IPR000719">
    <property type="entry name" value="Prot_kinase_dom"/>
</dbReference>
<comment type="subcellular location">
    <subcellularLocation>
        <location evidence="1">Membrane</location>
        <topology evidence="1">Single-pass membrane protein</topology>
    </subcellularLocation>
</comment>